<evidence type="ECO:0000313" key="4">
    <source>
        <dbReference type="EMBL" id="GIG91446.1"/>
    </source>
</evidence>
<dbReference type="InterPro" id="IPR041354">
    <property type="entry name" value="4PPT_N"/>
</dbReference>
<organism evidence="4 5">
    <name type="scientific">Plantactinospora endophytica</name>
    <dbReference type="NCBI Taxonomy" id="673535"/>
    <lineage>
        <taxon>Bacteria</taxon>
        <taxon>Bacillati</taxon>
        <taxon>Actinomycetota</taxon>
        <taxon>Actinomycetes</taxon>
        <taxon>Micromonosporales</taxon>
        <taxon>Micromonosporaceae</taxon>
        <taxon>Plantactinospora</taxon>
    </lineage>
</organism>
<dbReference type="InterPro" id="IPR003542">
    <property type="entry name" value="Enbac_synth_compD-like"/>
</dbReference>
<feature type="domain" description="4'-phosphopantetheinyl transferase" evidence="2">
    <location>
        <begin position="118"/>
        <end position="194"/>
    </location>
</feature>
<keyword evidence="5" id="KW-1185">Reference proteome</keyword>
<dbReference type="EMBL" id="BONW01000038">
    <property type="protein sequence ID" value="GIG91446.1"/>
    <property type="molecule type" value="Genomic_DNA"/>
</dbReference>
<evidence type="ECO:0000313" key="5">
    <source>
        <dbReference type="Proteomes" id="UP000646749"/>
    </source>
</evidence>
<evidence type="ECO:0000259" key="3">
    <source>
        <dbReference type="Pfam" id="PF17837"/>
    </source>
</evidence>
<protein>
    <submittedName>
        <fullName evidence="4">4'-phosphopantetheinyl transferase</fullName>
    </submittedName>
</protein>
<dbReference type="PRINTS" id="PR01399">
    <property type="entry name" value="ENTSNTHTASED"/>
</dbReference>
<dbReference type="Pfam" id="PF17837">
    <property type="entry name" value="4PPT_N"/>
    <property type="match status" value="1"/>
</dbReference>
<evidence type="ECO:0000259" key="2">
    <source>
        <dbReference type="Pfam" id="PF01648"/>
    </source>
</evidence>
<evidence type="ECO:0000256" key="1">
    <source>
        <dbReference type="ARBA" id="ARBA00022679"/>
    </source>
</evidence>
<dbReference type="SUPFAM" id="SSF56214">
    <property type="entry name" value="4'-phosphopantetheinyl transferase"/>
    <property type="match status" value="1"/>
</dbReference>
<accession>A0ABQ4E9W0</accession>
<keyword evidence="1 4" id="KW-0808">Transferase</keyword>
<dbReference type="Proteomes" id="UP000646749">
    <property type="component" value="Unassembled WGS sequence"/>
</dbReference>
<dbReference type="Pfam" id="PF01648">
    <property type="entry name" value="ACPS"/>
    <property type="match status" value="1"/>
</dbReference>
<sequence length="242" mass="25860">MASSGHGTGSAAPDPAAVIERLLPATVVSAEAFGDVAGERCFPGEEHLVAQAVPERRREFVTARRCARQALRELGFPPAAILPGPRRAPRWPPGVVGSITHCRGYRAAAVARTAHAAGLGIDAEPHRPLPAGVVETISTAGEPKMLRRLRDVDLATHWDRLLFSAKESIYKAWYPLTGRELGFEEARLSIEPVTRTFTGQLVVTTGVPGPRVVHGRYLVGDGLVVTAVLVPSGHGKKTRPGR</sequence>
<dbReference type="GO" id="GO:0016740">
    <property type="term" value="F:transferase activity"/>
    <property type="evidence" value="ECO:0007669"/>
    <property type="project" value="UniProtKB-KW"/>
</dbReference>
<dbReference type="InterPro" id="IPR008278">
    <property type="entry name" value="4-PPantetheinyl_Trfase_dom"/>
</dbReference>
<name>A0ABQ4E9W0_9ACTN</name>
<dbReference type="InterPro" id="IPR037143">
    <property type="entry name" value="4-PPantetheinyl_Trfase_dom_sf"/>
</dbReference>
<dbReference type="PANTHER" id="PTHR38096:SF1">
    <property type="entry name" value="ENTEROBACTIN SYNTHASE COMPONENT D"/>
    <property type="match status" value="1"/>
</dbReference>
<dbReference type="Gene3D" id="3.90.470.20">
    <property type="entry name" value="4'-phosphopantetheinyl transferase domain"/>
    <property type="match status" value="1"/>
</dbReference>
<comment type="caution">
    <text evidence="4">The sequence shown here is derived from an EMBL/GenBank/DDBJ whole genome shotgun (WGS) entry which is preliminary data.</text>
</comment>
<gene>
    <name evidence="4" type="ORF">Pen02_63820</name>
</gene>
<proteinExistence type="predicted"/>
<feature type="domain" description="4'-phosphopantetheinyl transferase N-terminal" evidence="3">
    <location>
        <begin position="45"/>
        <end position="111"/>
    </location>
</feature>
<reference evidence="4 5" key="1">
    <citation type="submission" date="2021-01" db="EMBL/GenBank/DDBJ databases">
        <title>Whole genome shotgun sequence of Plantactinospora endophytica NBRC 110450.</title>
        <authorList>
            <person name="Komaki H."/>
            <person name="Tamura T."/>
        </authorList>
    </citation>
    <scope>NUCLEOTIDE SEQUENCE [LARGE SCALE GENOMIC DNA]</scope>
    <source>
        <strain evidence="4 5">NBRC 110450</strain>
    </source>
</reference>
<dbReference type="PANTHER" id="PTHR38096">
    <property type="entry name" value="ENTEROBACTIN SYNTHASE COMPONENT D"/>
    <property type="match status" value="1"/>
</dbReference>